<dbReference type="Pfam" id="PF19040">
    <property type="entry name" value="SGNH"/>
    <property type="match status" value="1"/>
</dbReference>
<feature type="domain" description="SGNH" evidence="3">
    <location>
        <begin position="414"/>
        <end position="578"/>
    </location>
</feature>
<feature type="transmembrane region" description="Helical" evidence="1">
    <location>
        <begin position="243"/>
        <end position="264"/>
    </location>
</feature>
<proteinExistence type="predicted"/>
<evidence type="ECO:0000313" key="4">
    <source>
        <dbReference type="EMBL" id="GAL23258.1"/>
    </source>
</evidence>
<dbReference type="GO" id="GO:0016747">
    <property type="term" value="F:acyltransferase activity, transferring groups other than amino-acyl groups"/>
    <property type="evidence" value="ECO:0007669"/>
    <property type="project" value="InterPro"/>
</dbReference>
<organism evidence="4 5">
    <name type="scientific">Vibrio maritimus</name>
    <dbReference type="NCBI Taxonomy" id="990268"/>
    <lineage>
        <taxon>Bacteria</taxon>
        <taxon>Pseudomonadati</taxon>
        <taxon>Pseudomonadota</taxon>
        <taxon>Gammaproteobacteria</taxon>
        <taxon>Vibrionales</taxon>
        <taxon>Vibrionaceae</taxon>
        <taxon>Vibrio</taxon>
    </lineage>
</organism>
<feature type="transmembrane region" description="Helical" evidence="1">
    <location>
        <begin position="143"/>
        <end position="159"/>
    </location>
</feature>
<dbReference type="InterPro" id="IPR002656">
    <property type="entry name" value="Acyl_transf_3_dom"/>
</dbReference>
<feature type="transmembrane region" description="Helical" evidence="1">
    <location>
        <begin position="221"/>
        <end position="237"/>
    </location>
</feature>
<feature type="domain" description="Acyltransferase 3" evidence="2">
    <location>
        <begin position="6"/>
        <end position="325"/>
    </location>
</feature>
<dbReference type="PANTHER" id="PTHR23028:SF53">
    <property type="entry name" value="ACYL_TRANSF_3 DOMAIN-CONTAINING PROTEIN"/>
    <property type="match status" value="1"/>
</dbReference>
<evidence type="ECO:0000256" key="1">
    <source>
        <dbReference type="SAM" id="Phobius"/>
    </source>
</evidence>
<evidence type="ECO:0000259" key="3">
    <source>
        <dbReference type="Pfam" id="PF19040"/>
    </source>
</evidence>
<dbReference type="InterPro" id="IPR050879">
    <property type="entry name" value="Acyltransferase_3"/>
</dbReference>
<dbReference type="OrthoDB" id="9767863at2"/>
<dbReference type="AlphaFoldDB" id="A0A090S8V8"/>
<feature type="transmembrane region" description="Helical" evidence="1">
    <location>
        <begin position="276"/>
        <end position="295"/>
    </location>
</feature>
<dbReference type="PANTHER" id="PTHR23028">
    <property type="entry name" value="ACETYLTRANSFERASE"/>
    <property type="match status" value="1"/>
</dbReference>
<feature type="transmembrane region" description="Helical" evidence="1">
    <location>
        <begin position="195"/>
        <end position="214"/>
    </location>
</feature>
<feature type="transmembrane region" description="Helical" evidence="1">
    <location>
        <begin position="164"/>
        <end position="183"/>
    </location>
</feature>
<feature type="transmembrane region" description="Helical" evidence="1">
    <location>
        <begin position="307"/>
        <end position="328"/>
    </location>
</feature>
<accession>A0A090S8V8</accession>
<dbReference type="InterPro" id="IPR043968">
    <property type="entry name" value="SGNH"/>
</dbReference>
<keyword evidence="1" id="KW-0812">Transmembrane</keyword>
<keyword evidence="1" id="KW-0472">Membrane</keyword>
<keyword evidence="1" id="KW-1133">Transmembrane helix</keyword>
<feature type="transmembrane region" description="Helical" evidence="1">
    <location>
        <begin position="340"/>
        <end position="357"/>
    </location>
</feature>
<evidence type="ECO:0000259" key="2">
    <source>
        <dbReference type="Pfam" id="PF01757"/>
    </source>
</evidence>
<feature type="transmembrane region" description="Helical" evidence="1">
    <location>
        <begin position="73"/>
        <end position="92"/>
    </location>
</feature>
<dbReference type="STRING" id="990268.JCM19235_7153"/>
<protein>
    <submittedName>
        <fullName evidence="4">O-antigen acetylase</fullName>
    </submittedName>
</protein>
<dbReference type="Proteomes" id="UP000029228">
    <property type="component" value="Unassembled WGS sequence"/>
</dbReference>
<dbReference type="Pfam" id="PF01757">
    <property type="entry name" value="Acyl_transf_3"/>
    <property type="match status" value="1"/>
</dbReference>
<evidence type="ECO:0000313" key="5">
    <source>
        <dbReference type="Proteomes" id="UP000029228"/>
    </source>
</evidence>
<dbReference type="GO" id="GO:0016020">
    <property type="term" value="C:membrane"/>
    <property type="evidence" value="ECO:0007669"/>
    <property type="project" value="TreeGrafter"/>
</dbReference>
<reference evidence="4 5" key="2">
    <citation type="submission" date="2014-09" db="EMBL/GenBank/DDBJ databases">
        <authorList>
            <consortium name="NBRP consortium"/>
            <person name="Sawabe T."/>
            <person name="Meirelles P."/>
            <person name="Nakanishi M."/>
            <person name="Sayaka M."/>
            <person name="Hattori M."/>
            <person name="Ohkuma M."/>
        </authorList>
    </citation>
    <scope>NUCLEOTIDE SEQUENCE [LARGE SCALE GENOMIC DNA]</scope>
    <source>
        <strain evidence="5">JCM19235</strain>
    </source>
</reference>
<comment type="caution">
    <text evidence="4">The sequence shown here is derived from an EMBL/GenBank/DDBJ whole genome shotgun (WGS) entry which is preliminary data.</text>
</comment>
<gene>
    <name evidence="4" type="ORF">JCM19235_7153</name>
</gene>
<reference evidence="4 5" key="1">
    <citation type="submission" date="2014-09" db="EMBL/GenBank/DDBJ databases">
        <title>Vibrio maritimus JCM 19235. (C45) whole genome shotgun sequence.</title>
        <authorList>
            <person name="Sawabe T."/>
            <person name="Meirelles P."/>
            <person name="Nakanishi M."/>
            <person name="Sayaka M."/>
            <person name="Hattori M."/>
            <person name="Ohkuma M."/>
        </authorList>
    </citation>
    <scope>NUCLEOTIDE SEQUENCE [LARGE SCALE GENOMIC DNA]</scope>
    <source>
        <strain evidence="5">JCM19235</strain>
    </source>
</reference>
<keyword evidence="5" id="KW-1185">Reference proteome</keyword>
<dbReference type="GO" id="GO:0009103">
    <property type="term" value="P:lipopolysaccharide biosynthetic process"/>
    <property type="evidence" value="ECO:0007669"/>
    <property type="project" value="TreeGrafter"/>
</dbReference>
<dbReference type="EMBL" id="BBMR01000019">
    <property type="protein sequence ID" value="GAL23258.1"/>
    <property type="molecule type" value="Genomic_DNA"/>
</dbReference>
<name>A0A090S8V8_9VIBR</name>
<sequence>MLKYRADIDGLRAFSVLSVLIFHLEPSLLTGGFLGVDIFFVISGYLITHIILKEMRSSRFSLVEFYVRRIKRILPVFFLVSFIALVYAYVSFIPSDLLHFVRGLRHATGLIANVFFNKHGGYWSKEAELEPILHYWSLSVEEQFYLVFPVLLLLAYKYLKRDSFVILLTIVAFVSSVTISHHLAAQDFFASDAFYLLHSRAFELLSGVIVAMLGVKHDKPWLSSLSFLALVCFVAIYHEGLTLPGFTVLPVLIAAVGFLTYQGPKTLILKWLTTKPINYIGKISFSMYMYHWVLISFWKNNIGEIDVWAGLALTSLTITFASITYHFYEMPLRRLKVNKWVVFTFYLIIPIIVFVATCKHIEKNLGVSTYTSPEELAYLERVPLVSEEAPNYTSTINLSPFSNDGWGSEAHSDVALLIGDSHAHHYQALVAEMGRRFDFNMFKDTHWCPSFLFVDIYVAKVHRDICNQYNLDHLRAIQRIKPKYVFINNNWANYINTDPKGGTGGLLKKHDDDTINIEHSKMAFEYSITTFIEKLIEIDVTPVLMSDVPNMPMSPTHHNARRLRDGLETQKTIKIDPNDPRILYYREFFLTLQKNIKRSFS</sequence>
<feature type="transmembrane region" description="Helical" evidence="1">
    <location>
        <begin position="28"/>
        <end position="52"/>
    </location>
</feature>